<keyword evidence="3" id="KW-1185">Reference proteome</keyword>
<dbReference type="Proteomes" id="UP000219338">
    <property type="component" value="Unassembled WGS sequence"/>
</dbReference>
<gene>
    <name evidence="2" type="ORF">ARMOST_02011</name>
</gene>
<feature type="region of interest" description="Disordered" evidence="1">
    <location>
        <begin position="118"/>
        <end position="140"/>
    </location>
</feature>
<dbReference type="EMBL" id="FUEG01000001">
    <property type="protein sequence ID" value="SJK98742.1"/>
    <property type="molecule type" value="Genomic_DNA"/>
</dbReference>
<evidence type="ECO:0000313" key="3">
    <source>
        <dbReference type="Proteomes" id="UP000219338"/>
    </source>
</evidence>
<reference evidence="3" key="1">
    <citation type="journal article" date="2017" name="Nat. Ecol. Evol.">
        <title>Genome expansion and lineage-specific genetic innovations in the forest pathogenic fungi Armillaria.</title>
        <authorList>
            <person name="Sipos G."/>
            <person name="Prasanna A.N."/>
            <person name="Walter M.C."/>
            <person name="O'Connor E."/>
            <person name="Balint B."/>
            <person name="Krizsan K."/>
            <person name="Kiss B."/>
            <person name="Hess J."/>
            <person name="Varga T."/>
            <person name="Slot J."/>
            <person name="Riley R."/>
            <person name="Boka B."/>
            <person name="Rigling D."/>
            <person name="Barry K."/>
            <person name="Lee J."/>
            <person name="Mihaltcheva S."/>
            <person name="LaButti K."/>
            <person name="Lipzen A."/>
            <person name="Waldron R."/>
            <person name="Moloney N.M."/>
            <person name="Sperisen C."/>
            <person name="Kredics L."/>
            <person name="Vagvoelgyi C."/>
            <person name="Patrignani A."/>
            <person name="Fitzpatrick D."/>
            <person name="Nagy I."/>
            <person name="Doyle S."/>
            <person name="Anderson J.B."/>
            <person name="Grigoriev I.V."/>
            <person name="Gueldener U."/>
            <person name="Muensterkoetter M."/>
            <person name="Nagy L.G."/>
        </authorList>
    </citation>
    <scope>NUCLEOTIDE SEQUENCE [LARGE SCALE GENOMIC DNA]</scope>
    <source>
        <strain evidence="3">C18/9</strain>
    </source>
</reference>
<dbReference type="AlphaFoldDB" id="A0A284QQI9"/>
<organism evidence="2 3">
    <name type="scientific">Armillaria ostoyae</name>
    <name type="common">Armillaria root rot fungus</name>
    <dbReference type="NCBI Taxonomy" id="47428"/>
    <lineage>
        <taxon>Eukaryota</taxon>
        <taxon>Fungi</taxon>
        <taxon>Dikarya</taxon>
        <taxon>Basidiomycota</taxon>
        <taxon>Agaricomycotina</taxon>
        <taxon>Agaricomycetes</taxon>
        <taxon>Agaricomycetidae</taxon>
        <taxon>Agaricales</taxon>
        <taxon>Marasmiineae</taxon>
        <taxon>Physalacriaceae</taxon>
        <taxon>Armillaria</taxon>
    </lineage>
</organism>
<evidence type="ECO:0000313" key="2">
    <source>
        <dbReference type="EMBL" id="SJK98742.1"/>
    </source>
</evidence>
<name>A0A284QQI9_ARMOS</name>
<protein>
    <submittedName>
        <fullName evidence="2">Uncharacterized protein</fullName>
    </submittedName>
</protein>
<feature type="compositionally biased region" description="Polar residues" evidence="1">
    <location>
        <begin position="124"/>
        <end position="133"/>
    </location>
</feature>
<feature type="compositionally biased region" description="Polar residues" evidence="1">
    <location>
        <begin position="56"/>
        <end position="67"/>
    </location>
</feature>
<feature type="region of interest" description="Disordered" evidence="1">
    <location>
        <begin position="1"/>
        <end position="87"/>
    </location>
</feature>
<proteinExistence type="predicted"/>
<accession>A0A284QQI9</accession>
<sequence length="140" mass="15179">MLRQPFPPSSGAIPPPQSSIQYPPQRHRGQSPPHSGFAHPSDRRRHQGSNIECHLQAQNGVGASVQQRGDDYDEQADGDDGKHEAGPRMMEMWGIGWGKAVAQGGGSNGREVFQWEGRAKIRAPTSNGRSDTNAPLAFEA</sequence>
<feature type="compositionally biased region" description="Pro residues" evidence="1">
    <location>
        <begin position="1"/>
        <end position="17"/>
    </location>
</feature>
<evidence type="ECO:0000256" key="1">
    <source>
        <dbReference type="SAM" id="MobiDB-lite"/>
    </source>
</evidence>